<dbReference type="Gene3D" id="3.40.50.1820">
    <property type="entry name" value="alpha/beta hydrolase"/>
    <property type="match status" value="1"/>
</dbReference>
<dbReference type="Proteomes" id="UP000285820">
    <property type="component" value="Unassembled WGS sequence"/>
</dbReference>
<protein>
    <submittedName>
        <fullName evidence="1">Uncharacterized protein</fullName>
    </submittedName>
</protein>
<evidence type="ECO:0000313" key="2">
    <source>
        <dbReference type="Proteomes" id="UP000285820"/>
    </source>
</evidence>
<name>A0A412FNI7_9FIRM</name>
<dbReference type="InterPro" id="IPR029058">
    <property type="entry name" value="AB_hydrolase_fold"/>
</dbReference>
<dbReference type="EMBL" id="QRUN01000005">
    <property type="protein sequence ID" value="RGR69696.1"/>
    <property type="molecule type" value="Genomic_DNA"/>
</dbReference>
<sequence>MTAKRKKDSEKRIVTMVLGGMLLFVSACGATEEIKTETLSGTVPDELEYIPEEYKKPADHPGTLEKLTYETWESFSYEDHSQKLTKEVCVYLPYGYDENEKYNVFYLSHGGWTVYGRAGKTTGA</sequence>
<proteinExistence type="predicted"/>
<gene>
    <name evidence="1" type="ORF">DWY29_05990</name>
</gene>
<organism evidence="1 2">
    <name type="scientific">Roseburia inulinivorans</name>
    <dbReference type="NCBI Taxonomy" id="360807"/>
    <lineage>
        <taxon>Bacteria</taxon>
        <taxon>Bacillati</taxon>
        <taxon>Bacillota</taxon>
        <taxon>Clostridia</taxon>
        <taxon>Lachnospirales</taxon>
        <taxon>Lachnospiraceae</taxon>
        <taxon>Roseburia</taxon>
    </lineage>
</organism>
<accession>A0A412FNI7</accession>
<dbReference type="SUPFAM" id="SSF53474">
    <property type="entry name" value="alpha/beta-Hydrolases"/>
    <property type="match status" value="1"/>
</dbReference>
<reference evidence="1 2" key="1">
    <citation type="submission" date="2018-08" db="EMBL/GenBank/DDBJ databases">
        <title>A genome reference for cultivated species of the human gut microbiota.</title>
        <authorList>
            <person name="Zou Y."/>
            <person name="Xue W."/>
            <person name="Luo G."/>
        </authorList>
    </citation>
    <scope>NUCLEOTIDE SEQUENCE [LARGE SCALE GENOMIC DNA]</scope>
    <source>
        <strain evidence="1 2">AF24-4</strain>
    </source>
</reference>
<dbReference type="PROSITE" id="PS51257">
    <property type="entry name" value="PROKAR_LIPOPROTEIN"/>
    <property type="match status" value="1"/>
</dbReference>
<comment type="caution">
    <text evidence="1">The sequence shown here is derived from an EMBL/GenBank/DDBJ whole genome shotgun (WGS) entry which is preliminary data.</text>
</comment>
<evidence type="ECO:0000313" key="1">
    <source>
        <dbReference type="EMBL" id="RGR69696.1"/>
    </source>
</evidence>
<dbReference type="AlphaFoldDB" id="A0A412FNI7"/>